<dbReference type="GeneID" id="108569635"/>
<comment type="similarity">
    <text evidence="2">Belongs to the ATP-dependent AMP-binding enzyme family.</text>
</comment>
<gene>
    <name evidence="8" type="primary">LOC108569635</name>
</gene>
<sequence length="531" mass="60084">METKILKGPEDVSGFPRTSVGQIYFDRIKSFEDKACFIEAETGDSITFNEILWKSVKMSSALRRLGLMKHDIVTIISATRIDYFVPYLACLYNGYTVNLLNIEFTAYEIERYLQQTKTKLVFTSLKALVKVQQVKSRCPCLDTIVLFGSSTDNVLDSERILTLGDEDVDNFVVEPVDPDTHIALMLCSSGTTGLPKAVQLTHTNLRMSLFQTGPNYMDIKRSDVMFYTLPINHVIHTLPMSSALIYGGTVVLSKRFEPDLFFSTIQKYKVNKMLVVPQLLNYMSRSSLANNYDLTTLTNIHCGSAGIHIDNIQKFLDRFPHCQFRQMYGLTESSGAIAINSGNGQYLESIGKVVENNEAIIRDFETGNMLGCDQTGELCFRGDSISVGYYGNETATRDAIDEDGWFKTGDVAYYNKDGYIFLIDRIKDIIKYKAYQVSPSEIQSVIMLNPDVEECAVIGVPDERSEELPFAYIVLKNGSKCSEKDIHNLVEDHLIYYKHLRGGIKFVDEIPKNNLGKIDRKLLKKIWDSEM</sequence>
<feature type="domain" description="AMP-binding enzyme C-terminal" evidence="6">
    <location>
        <begin position="441"/>
        <end position="517"/>
    </location>
</feature>
<feature type="domain" description="AMP-dependent synthetase/ligase" evidence="5">
    <location>
        <begin position="27"/>
        <end position="390"/>
    </location>
</feature>
<dbReference type="Proteomes" id="UP000695000">
    <property type="component" value="Unplaced"/>
</dbReference>
<keyword evidence="4" id="KW-0576">Peroxisome</keyword>
<name>A0ABM1NIV4_NICVS</name>
<dbReference type="InterPro" id="IPR000873">
    <property type="entry name" value="AMP-dep_synth/lig_dom"/>
</dbReference>
<evidence type="ECO:0000259" key="6">
    <source>
        <dbReference type="Pfam" id="PF13193"/>
    </source>
</evidence>
<evidence type="ECO:0000259" key="5">
    <source>
        <dbReference type="Pfam" id="PF00501"/>
    </source>
</evidence>
<dbReference type="InterPro" id="IPR042099">
    <property type="entry name" value="ANL_N_sf"/>
</dbReference>
<dbReference type="Gene3D" id="3.30.300.30">
    <property type="match status" value="1"/>
</dbReference>
<keyword evidence="7" id="KW-1185">Reference proteome</keyword>
<evidence type="ECO:0000256" key="2">
    <source>
        <dbReference type="ARBA" id="ARBA00006432"/>
    </source>
</evidence>
<comment type="subcellular location">
    <subcellularLocation>
        <location evidence="1">Peroxisome</location>
    </subcellularLocation>
</comment>
<dbReference type="Pfam" id="PF13193">
    <property type="entry name" value="AMP-binding_C"/>
    <property type="match status" value="1"/>
</dbReference>
<evidence type="ECO:0000256" key="4">
    <source>
        <dbReference type="ARBA" id="ARBA00023140"/>
    </source>
</evidence>
<evidence type="ECO:0000313" key="7">
    <source>
        <dbReference type="Proteomes" id="UP000695000"/>
    </source>
</evidence>
<evidence type="ECO:0000256" key="3">
    <source>
        <dbReference type="ARBA" id="ARBA00022598"/>
    </source>
</evidence>
<evidence type="ECO:0000313" key="8">
    <source>
        <dbReference type="RefSeq" id="XP_017786754.1"/>
    </source>
</evidence>
<dbReference type="CDD" id="cd05911">
    <property type="entry name" value="Firefly_Luc_like"/>
    <property type="match status" value="1"/>
</dbReference>
<dbReference type="InterPro" id="IPR045851">
    <property type="entry name" value="AMP-bd_C_sf"/>
</dbReference>
<accession>A0ABM1NIV4</accession>
<dbReference type="RefSeq" id="XP_017786754.1">
    <property type="nucleotide sequence ID" value="XM_017931265.1"/>
</dbReference>
<dbReference type="SUPFAM" id="SSF56801">
    <property type="entry name" value="Acetyl-CoA synthetase-like"/>
    <property type="match status" value="1"/>
</dbReference>
<protein>
    <submittedName>
        <fullName evidence="8">4-coumarate--CoA ligase 1-like</fullName>
    </submittedName>
</protein>
<proteinExistence type="inferred from homology"/>
<keyword evidence="3" id="KW-0436">Ligase</keyword>
<dbReference type="InterPro" id="IPR020845">
    <property type="entry name" value="AMP-binding_CS"/>
</dbReference>
<dbReference type="Gene3D" id="3.40.50.12780">
    <property type="entry name" value="N-terminal domain of ligase-like"/>
    <property type="match status" value="1"/>
</dbReference>
<organism evidence="7 8">
    <name type="scientific">Nicrophorus vespilloides</name>
    <name type="common">Boreal carrion beetle</name>
    <dbReference type="NCBI Taxonomy" id="110193"/>
    <lineage>
        <taxon>Eukaryota</taxon>
        <taxon>Metazoa</taxon>
        <taxon>Ecdysozoa</taxon>
        <taxon>Arthropoda</taxon>
        <taxon>Hexapoda</taxon>
        <taxon>Insecta</taxon>
        <taxon>Pterygota</taxon>
        <taxon>Neoptera</taxon>
        <taxon>Endopterygota</taxon>
        <taxon>Coleoptera</taxon>
        <taxon>Polyphaga</taxon>
        <taxon>Staphyliniformia</taxon>
        <taxon>Silphidae</taxon>
        <taxon>Nicrophorinae</taxon>
        <taxon>Nicrophorus</taxon>
    </lineage>
</organism>
<dbReference type="PANTHER" id="PTHR24096:SF149">
    <property type="entry name" value="AMP-BINDING DOMAIN-CONTAINING PROTEIN-RELATED"/>
    <property type="match status" value="1"/>
</dbReference>
<dbReference type="InterPro" id="IPR025110">
    <property type="entry name" value="AMP-bd_C"/>
</dbReference>
<reference evidence="8" key="1">
    <citation type="submission" date="2025-08" db="UniProtKB">
        <authorList>
            <consortium name="RefSeq"/>
        </authorList>
    </citation>
    <scope>IDENTIFICATION</scope>
    <source>
        <tissue evidence="8">Whole Larva</tissue>
    </source>
</reference>
<dbReference type="PANTHER" id="PTHR24096">
    <property type="entry name" value="LONG-CHAIN-FATTY-ACID--COA LIGASE"/>
    <property type="match status" value="1"/>
</dbReference>
<dbReference type="Pfam" id="PF00501">
    <property type="entry name" value="AMP-binding"/>
    <property type="match status" value="1"/>
</dbReference>
<evidence type="ECO:0000256" key="1">
    <source>
        <dbReference type="ARBA" id="ARBA00004275"/>
    </source>
</evidence>
<dbReference type="PROSITE" id="PS00455">
    <property type="entry name" value="AMP_BINDING"/>
    <property type="match status" value="1"/>
</dbReference>